<dbReference type="Pfam" id="PF00857">
    <property type="entry name" value="Isochorismatase"/>
    <property type="match status" value="1"/>
</dbReference>
<evidence type="ECO:0000256" key="5">
    <source>
        <dbReference type="ARBA" id="ARBA00010505"/>
    </source>
</evidence>
<dbReference type="InterPro" id="IPR036380">
    <property type="entry name" value="Isochorismatase-like_sf"/>
</dbReference>
<dbReference type="GO" id="GO:0016567">
    <property type="term" value="P:protein ubiquitination"/>
    <property type="evidence" value="ECO:0007669"/>
    <property type="project" value="InterPro"/>
</dbReference>
<organism evidence="19 20">
    <name type="scientific">Musa troglodytarum</name>
    <name type="common">fe'i banana</name>
    <dbReference type="NCBI Taxonomy" id="320322"/>
    <lineage>
        <taxon>Eukaryota</taxon>
        <taxon>Viridiplantae</taxon>
        <taxon>Streptophyta</taxon>
        <taxon>Embryophyta</taxon>
        <taxon>Tracheophyta</taxon>
        <taxon>Spermatophyta</taxon>
        <taxon>Magnoliopsida</taxon>
        <taxon>Liliopsida</taxon>
        <taxon>Zingiberales</taxon>
        <taxon>Musaceae</taxon>
        <taxon>Musa</taxon>
    </lineage>
</organism>
<dbReference type="CDD" id="cd00431">
    <property type="entry name" value="cysteine_hydrolases"/>
    <property type="match status" value="1"/>
</dbReference>
<evidence type="ECO:0000256" key="15">
    <source>
        <dbReference type="PROSITE-ProRule" id="PRU00221"/>
    </source>
</evidence>
<dbReference type="SUPFAM" id="SSF48371">
    <property type="entry name" value="ARM repeat"/>
    <property type="match status" value="1"/>
</dbReference>
<keyword evidence="19" id="KW-0479">Metal-binding</keyword>
<dbReference type="Pfam" id="PF04564">
    <property type="entry name" value="U-box"/>
    <property type="match status" value="1"/>
</dbReference>
<dbReference type="Gene3D" id="3.40.30.10">
    <property type="entry name" value="Glutaredoxin"/>
    <property type="match status" value="1"/>
</dbReference>
<dbReference type="GO" id="GO:0008270">
    <property type="term" value="F:zinc ion binding"/>
    <property type="evidence" value="ECO:0007669"/>
    <property type="project" value="UniProtKB-KW"/>
</dbReference>
<dbReference type="InterPro" id="IPR013083">
    <property type="entry name" value="Znf_RING/FYVE/PHD"/>
</dbReference>
<dbReference type="EC" id="1.11.1.25" evidence="7"/>
<evidence type="ECO:0000313" key="19">
    <source>
        <dbReference type="EMBL" id="URE45120.1"/>
    </source>
</evidence>
<dbReference type="InterPro" id="IPR056514">
    <property type="entry name" value="ARM_LIN_2nd"/>
</dbReference>
<dbReference type="InterPro" id="IPR036249">
    <property type="entry name" value="Thioredoxin-like_sf"/>
</dbReference>
<keyword evidence="12" id="KW-0676">Redox-active center</keyword>
<dbReference type="Pfam" id="PF08534">
    <property type="entry name" value="Redoxin"/>
    <property type="match status" value="1"/>
</dbReference>
<dbReference type="SUPFAM" id="SSF57850">
    <property type="entry name" value="RING/U-box"/>
    <property type="match status" value="1"/>
</dbReference>
<dbReference type="InterPro" id="IPR013766">
    <property type="entry name" value="Thioredoxin_domain"/>
</dbReference>
<feature type="active site" description="Cysteine sulfenic acid (-SOH) intermediate" evidence="14">
    <location>
        <position position="1669"/>
    </location>
</feature>
<accession>A0A9E7I3Q9</accession>
<dbReference type="GO" id="GO:0034599">
    <property type="term" value="P:cellular response to oxidative stress"/>
    <property type="evidence" value="ECO:0007669"/>
    <property type="project" value="InterPro"/>
</dbReference>
<dbReference type="PROSITE" id="PS51352">
    <property type="entry name" value="THIOREDOXIN_2"/>
    <property type="match status" value="1"/>
</dbReference>
<evidence type="ECO:0000256" key="14">
    <source>
        <dbReference type="PIRSR" id="PIRSR637944-1"/>
    </source>
</evidence>
<evidence type="ECO:0000256" key="12">
    <source>
        <dbReference type="ARBA" id="ARBA00023284"/>
    </source>
</evidence>
<evidence type="ECO:0000256" key="11">
    <source>
        <dbReference type="ARBA" id="ARBA00023002"/>
    </source>
</evidence>
<dbReference type="Gene3D" id="3.30.40.10">
    <property type="entry name" value="Zinc/RING finger domain, C3HC4 (zinc finger)"/>
    <property type="match status" value="1"/>
</dbReference>
<dbReference type="GO" id="GO:0008379">
    <property type="term" value="F:thioredoxin peroxidase activity"/>
    <property type="evidence" value="ECO:0007669"/>
    <property type="project" value="InterPro"/>
</dbReference>
<feature type="domain" description="U-box" evidence="18">
    <location>
        <begin position="671"/>
        <end position="746"/>
    </location>
</feature>
<keyword evidence="19" id="KW-0862">Zinc</keyword>
<comment type="similarity">
    <text evidence="4">Belongs to the isochorismatase family.</text>
</comment>
<evidence type="ECO:0000256" key="10">
    <source>
        <dbReference type="ARBA" id="ARBA00022862"/>
    </source>
</evidence>
<keyword evidence="11" id="KW-0560">Oxidoreductase</keyword>
<protein>
    <recommendedName>
        <fullName evidence="13">Glutaredoxin-dependent peroxiredoxin</fullName>
        <ecNumber evidence="7">1.11.1.25</ecNumber>
        <ecNumber evidence="6">2.3.2.27</ecNumber>
    </recommendedName>
</protein>
<keyword evidence="8" id="KW-0575">Peroxidase</keyword>
<dbReference type="InterPro" id="IPR052858">
    <property type="entry name" value="E3_ubiquitin-ligase_LIN"/>
</dbReference>
<keyword evidence="19" id="KW-0863">Zinc-finger</keyword>
<dbReference type="Gene3D" id="3.40.50.850">
    <property type="entry name" value="Isochorismatase-like"/>
    <property type="match status" value="1"/>
</dbReference>
<evidence type="ECO:0000256" key="16">
    <source>
        <dbReference type="SAM" id="MobiDB-lite"/>
    </source>
</evidence>
<dbReference type="CDD" id="cd03013">
    <property type="entry name" value="PRX5_like"/>
    <property type="match status" value="1"/>
</dbReference>
<dbReference type="InterPro" id="IPR013740">
    <property type="entry name" value="Redoxin"/>
</dbReference>
<dbReference type="PANTHER" id="PTHR47446">
    <property type="entry name" value="RING-TYPE E3 UBIQUITIN TRANSFERASE"/>
    <property type="match status" value="1"/>
</dbReference>
<dbReference type="Pfam" id="PF23628">
    <property type="entry name" value="ARM_LIN_C"/>
    <property type="match status" value="1"/>
</dbReference>
<evidence type="ECO:0000256" key="7">
    <source>
        <dbReference type="ARBA" id="ARBA00013016"/>
    </source>
</evidence>
<comment type="catalytic activity">
    <reaction evidence="2">
        <text>[glutaredoxin]-dithiol + a hydroperoxide = [glutaredoxin]-disulfide + an alcohol + H2O</text>
        <dbReference type="Rhea" id="RHEA:62624"/>
        <dbReference type="Rhea" id="RHEA-COMP:10729"/>
        <dbReference type="Rhea" id="RHEA-COMP:10730"/>
        <dbReference type="ChEBI" id="CHEBI:15377"/>
        <dbReference type="ChEBI" id="CHEBI:29950"/>
        <dbReference type="ChEBI" id="CHEBI:30879"/>
        <dbReference type="ChEBI" id="CHEBI:35924"/>
        <dbReference type="ChEBI" id="CHEBI:50058"/>
        <dbReference type="EC" id="1.11.1.25"/>
    </reaction>
</comment>
<evidence type="ECO:0000256" key="1">
    <source>
        <dbReference type="ARBA" id="ARBA00000900"/>
    </source>
</evidence>
<keyword evidence="20" id="KW-1185">Reference proteome</keyword>
<dbReference type="Gene3D" id="2.130.10.10">
    <property type="entry name" value="YVTN repeat-like/Quinoprotein amine dehydrogenase"/>
    <property type="match status" value="2"/>
</dbReference>
<evidence type="ECO:0000256" key="9">
    <source>
        <dbReference type="ARBA" id="ARBA00022679"/>
    </source>
</evidence>
<dbReference type="Pfam" id="PF00400">
    <property type="entry name" value="WD40"/>
    <property type="match status" value="1"/>
</dbReference>
<evidence type="ECO:0000259" key="17">
    <source>
        <dbReference type="PROSITE" id="PS51352"/>
    </source>
</evidence>
<dbReference type="InterPro" id="IPR016024">
    <property type="entry name" value="ARM-type_fold"/>
</dbReference>
<dbReference type="SMART" id="SM00320">
    <property type="entry name" value="WD40"/>
    <property type="match status" value="5"/>
</dbReference>
<dbReference type="PROSITE" id="PS50294">
    <property type="entry name" value="WD_REPEATS_REGION"/>
    <property type="match status" value="1"/>
</dbReference>
<proteinExistence type="inferred from homology"/>
<dbReference type="InterPro" id="IPR045210">
    <property type="entry name" value="RING-Ubox_PUB"/>
</dbReference>
<dbReference type="InterPro" id="IPR000868">
    <property type="entry name" value="Isochorismatase-like_dom"/>
</dbReference>
<dbReference type="SUPFAM" id="SSF52499">
    <property type="entry name" value="Isochorismatase-like hydrolases"/>
    <property type="match status" value="1"/>
</dbReference>
<dbReference type="OrthoDB" id="6252103at2759"/>
<dbReference type="InterPro" id="IPR056512">
    <property type="entry name" value="LIN_N"/>
</dbReference>
<dbReference type="SUPFAM" id="SSF50978">
    <property type="entry name" value="WD40 repeat-like"/>
    <property type="match status" value="1"/>
</dbReference>
<dbReference type="Proteomes" id="UP001055439">
    <property type="component" value="Chromosome 9"/>
</dbReference>
<dbReference type="PANTHER" id="PTHR47446:SF2">
    <property type="entry name" value="RING-TYPE E3 UBIQUITIN TRANSFERASE"/>
    <property type="match status" value="1"/>
</dbReference>
<sequence>MAAPNWSETAMLNDFVLPETGSPMIVAFGEAIVPSVIQAVAIARERGILVIWVVREHDPLGRDVELFRRHFYSDGKGPVAKGCNGAELVDGLVIKDSDYKLVKTRFSAFFATHLHSLLQSCGIKSLVVVGVQTPNCIRQTVFDAVALDYHHVTVIVDATAAATPQIHYATNGVLGRPMTGSKGLRSNITAEDKHRRCSVAEPRRMTLVPVGGPKQPMVPRHVAQPAHACLRRRRACNQPHHLSCTNIKANGSLPPTLPLTKPTVTMTVPTAAVVLRYTTAFLDEALSDPDLRYRIISSARRTVSSASPASLRALSLLSHALDSSPSAAASDAADKILLSVSGRNPLSALLLALAHALRCRAAAAALALLDLFSLDPALSRHEVAPQVFEALFLPHLLPVLHWFADQRSRILTSTSLRFGCPPAANDEGDDERSVEAAAAMSLLSRMSDGQAGRLKELERDYEEVLDANCKVYAEYLKEVVEMGDGGRLVLAPPQLVLTRASHEERRSDEVIEVEEELAARAAIGLSDGRYNPIWAEADQSVELFIRKNSRVQMNDAKTPPSYPQRVSPDVLIRPPSSDHRTAEDNWVSTSGPHYSSDDNLDYSSSEIDFDIKVKIIDANDNNVLERNTYTASLQTNGIQFQRHAQDSAESSSYPSPQIDDSDNIAASNKQTPPKEFVCPITSNLFDDPVTLETGQTYERRAIKEWLDRGNLTCPITRQKLQSSQLPKTNYVLKRLIGSWVEENPYSTPNRLENSPPEIARDLSMSQSSPSSTSIIYQASVGGSASDLRLAISCLCTSEFLDESEKAVLQIEKLWRDTSSESEIIAMLAKPATVNGFIEILFKSVNLQVLRAAIFLLAELASKDKFVVQTLTRVDSDVKCMAALFKKGLVEAAVLIFLLSPQWESLVEMDMAHALLRAIKKNDDELLEMCVNPKTASLLLLWQILREDNSDSSMILHSIISDGIIERVILSMEADMVEERIAAVGILIKCIAEDGHCRKIIADKAQLEPVLQSFAIVNDVDRFEIVHFLFELVKLNRRLSNEQLLHVIKGGGAFSMMHSLLVYLQMSSMDQSPVIAGLLLQLDLLVEPRKMSIYREEAVDALISCLRNADFPGTQLKAAETILALQGRFSSSGRPLVRALLLKHAGIRKGYRALKEAEQTRSASESSEFNLEEAKAAEEWERKIAFALVSHEFGLVFEVLSDGLKSRNLELSSACLISATWLSHMLSILPDTGVRGAARLCLLKQCILILKSARHTDDKALSMLALRNFMHDEEGLLDLTLHIKDILKTLRELKKSSGLAYEMLKILSDGQDSSIKDMWIYKELMQVDCSTNGEVLSIVRFKNRIISGHLDGTIKVWKGDESILHLVYETNEHSKAVTSLAISQSGEKLYSGSLDKTVKVWAVHDRWIHCTETFDMKDPVRNLSVADTIVCFTPQGAGVKVLSWKGASKILSPNKHVRSLALVQGKLYCGCNDNSIQEIDLATETSATVQSGKKKLLGKDNPIYAVQVRDGLLYSAGTFLDGASVKVWSTSNYSLVGSIQSSIEVRSMALSRELIFLGSKTGILEIWSQDKLTAIGSLQIGTNCKVQCMDVDADGEILVLGTSDGRLQEAAEGGEDKNEMAPIAVGDALPEGTLAWFDENDQLQQLSVHSLAAGKKVILFGVPGAFTPTCSMKHVPGFIENAEELKSKGVDEILLISVNDPFVMKAWAKTYPETKDVKFLADGSGTYTHALGLELDLSEKGLGIRSRRFALLADNLVVKVANIEEGGAFTISGAEEILKAL</sequence>
<dbReference type="GO" id="GO:0061630">
    <property type="term" value="F:ubiquitin protein ligase activity"/>
    <property type="evidence" value="ECO:0007669"/>
    <property type="project" value="UniProtKB-EC"/>
</dbReference>
<dbReference type="CDD" id="cd16664">
    <property type="entry name" value="RING-Ubox_PUB"/>
    <property type="match status" value="1"/>
</dbReference>
<dbReference type="FunFam" id="3.40.30.10:FF:000020">
    <property type="entry name" value="Peroxiredoxin"/>
    <property type="match status" value="1"/>
</dbReference>
<feature type="region of interest" description="Disordered" evidence="16">
    <location>
        <begin position="552"/>
        <end position="599"/>
    </location>
</feature>
<dbReference type="Pfam" id="PF23654">
    <property type="entry name" value="ARM_LIN_2nd"/>
    <property type="match status" value="1"/>
</dbReference>
<evidence type="ECO:0000313" key="20">
    <source>
        <dbReference type="Proteomes" id="UP001055439"/>
    </source>
</evidence>
<evidence type="ECO:0000256" key="8">
    <source>
        <dbReference type="ARBA" id="ARBA00022559"/>
    </source>
</evidence>
<evidence type="ECO:0000256" key="2">
    <source>
        <dbReference type="ARBA" id="ARBA00001711"/>
    </source>
</evidence>
<dbReference type="InterPro" id="IPR055566">
    <property type="entry name" value="ARM_LIN"/>
</dbReference>
<keyword evidence="10" id="KW-0049">Antioxidant</keyword>
<dbReference type="EC" id="2.3.2.27" evidence="6"/>
<evidence type="ECO:0000256" key="3">
    <source>
        <dbReference type="ARBA" id="ARBA00004906"/>
    </source>
</evidence>
<dbReference type="InterPro" id="IPR003613">
    <property type="entry name" value="Ubox_domain"/>
</dbReference>
<evidence type="ECO:0000256" key="4">
    <source>
        <dbReference type="ARBA" id="ARBA00006336"/>
    </source>
</evidence>
<dbReference type="Pfam" id="PF23568">
    <property type="entry name" value="ARM_LIN"/>
    <property type="match status" value="1"/>
</dbReference>
<evidence type="ECO:0000259" key="18">
    <source>
        <dbReference type="PROSITE" id="PS51698"/>
    </source>
</evidence>
<feature type="repeat" description="WD" evidence="15">
    <location>
        <begin position="1369"/>
        <end position="1400"/>
    </location>
</feature>
<keyword evidence="9" id="KW-0808">Transferase</keyword>
<keyword evidence="15" id="KW-0853">WD repeat</keyword>
<dbReference type="SUPFAM" id="SSF52833">
    <property type="entry name" value="Thioredoxin-like"/>
    <property type="match status" value="1"/>
</dbReference>
<dbReference type="PROSITE" id="PS51698">
    <property type="entry name" value="U_BOX"/>
    <property type="match status" value="1"/>
</dbReference>
<comment type="pathway">
    <text evidence="3">Protein modification; protein ubiquitination.</text>
</comment>
<dbReference type="InterPro" id="IPR015943">
    <property type="entry name" value="WD40/YVTN_repeat-like_dom_sf"/>
</dbReference>
<comment type="similarity">
    <text evidence="5">Belongs to the peroxiredoxin family. Prx5 subfamily.</text>
</comment>
<evidence type="ECO:0000256" key="13">
    <source>
        <dbReference type="ARBA" id="ARBA00031688"/>
    </source>
</evidence>
<name>A0A9E7I3Q9_9LILI</name>
<dbReference type="EMBL" id="CP097511">
    <property type="protein sequence ID" value="URE45120.1"/>
    <property type="molecule type" value="Genomic_DNA"/>
</dbReference>
<gene>
    <name evidence="19" type="ORF">MUK42_24964</name>
</gene>
<dbReference type="SMART" id="SM00504">
    <property type="entry name" value="Ubox"/>
    <property type="match status" value="1"/>
</dbReference>
<evidence type="ECO:0000256" key="6">
    <source>
        <dbReference type="ARBA" id="ARBA00012483"/>
    </source>
</evidence>
<dbReference type="PROSITE" id="PS50082">
    <property type="entry name" value="WD_REPEATS_2"/>
    <property type="match status" value="1"/>
</dbReference>
<dbReference type="InterPro" id="IPR001680">
    <property type="entry name" value="WD40_rpt"/>
</dbReference>
<feature type="region of interest" description="Disordered" evidence="16">
    <location>
        <begin position="641"/>
        <end position="673"/>
    </location>
</feature>
<feature type="domain" description="Thioredoxin" evidence="17">
    <location>
        <begin position="1622"/>
        <end position="1780"/>
    </location>
</feature>
<comment type="catalytic activity">
    <reaction evidence="1">
        <text>S-ubiquitinyl-[E2 ubiquitin-conjugating enzyme]-L-cysteine + [acceptor protein]-L-lysine = [E2 ubiquitin-conjugating enzyme]-L-cysteine + N(6)-ubiquitinyl-[acceptor protein]-L-lysine.</text>
        <dbReference type="EC" id="2.3.2.27"/>
    </reaction>
</comment>
<dbReference type="InterPro" id="IPR037944">
    <property type="entry name" value="PRX5-like"/>
</dbReference>
<reference evidence="19" key="1">
    <citation type="submission" date="2022-05" db="EMBL/GenBank/DDBJ databases">
        <title>The Musa troglodytarum L. genome provides insights into the mechanism of non-climacteric behaviour and enrichment of carotenoids.</title>
        <authorList>
            <person name="Wang J."/>
        </authorList>
    </citation>
    <scope>NUCLEOTIDE SEQUENCE</scope>
    <source>
        <tissue evidence="19">Leaf</tissue>
    </source>
</reference>
<dbReference type="InterPro" id="IPR036322">
    <property type="entry name" value="WD40_repeat_dom_sf"/>
</dbReference>